<dbReference type="SUPFAM" id="SSF52540">
    <property type="entry name" value="P-loop containing nucleoside triphosphate hydrolases"/>
    <property type="match status" value="1"/>
</dbReference>
<dbReference type="RefSeq" id="WP_096365308.1">
    <property type="nucleotide sequence ID" value="NZ_AP018052.1"/>
</dbReference>
<gene>
    <name evidence="12" type="ORF">FOKN1_0991</name>
</gene>
<dbReference type="InterPro" id="IPR005790">
    <property type="entry name" value="DNA_polIII_delta"/>
</dbReference>
<dbReference type="Proteomes" id="UP000218765">
    <property type="component" value="Chromosome"/>
</dbReference>
<dbReference type="GO" id="GO:0003887">
    <property type="term" value="F:DNA-directed DNA polymerase activity"/>
    <property type="evidence" value="ECO:0007669"/>
    <property type="project" value="UniProtKB-UniRule"/>
</dbReference>
<evidence type="ECO:0000256" key="2">
    <source>
        <dbReference type="ARBA" id="ARBA00017703"/>
    </source>
</evidence>
<keyword evidence="3" id="KW-0808">Transferase</keyword>
<comment type="catalytic activity">
    <reaction evidence="8">
        <text>DNA(n) + a 2'-deoxyribonucleoside 5'-triphosphate = DNA(n+1) + diphosphate</text>
        <dbReference type="Rhea" id="RHEA:22508"/>
        <dbReference type="Rhea" id="RHEA-COMP:17339"/>
        <dbReference type="Rhea" id="RHEA-COMP:17340"/>
        <dbReference type="ChEBI" id="CHEBI:33019"/>
        <dbReference type="ChEBI" id="CHEBI:61560"/>
        <dbReference type="ChEBI" id="CHEBI:173112"/>
        <dbReference type="EC" id="2.7.7.7"/>
    </reaction>
</comment>
<sequence>MQLRPEQLATHLKQGLAPVYLLWGEETLVAQEAADAIRAAARAGGYVDREVFHAESGFDWGRLGEAASALSLFADRRILELRIPSGKPGDAGSKALTAYTRSLPPDTLLLVICGKLEAAQRRAKWFKALEDAGVSLAAWPIDGRQLPRWIGQRLQRAGLTAEPEAVQMLAERVEGNLLAAAQEVDKLALLYPGEQLDAARVAEAVSDSARFDVFGLVDTVLAGQGERAVRMLAGLQQEGVEPVLVNWALTRELRSLEAMGWALAHGESLAAVQGRFRVWKNRQAVIGQALQRHRLPAWYGFLRRSARIDRIIKGQAAGNPWDELVQLALDLAGRPLGLTEGKTA</sequence>
<dbReference type="EMBL" id="AP018052">
    <property type="protein sequence ID" value="BAZ93391.1"/>
    <property type="molecule type" value="Genomic_DNA"/>
</dbReference>
<dbReference type="PANTHER" id="PTHR34388">
    <property type="entry name" value="DNA POLYMERASE III SUBUNIT DELTA"/>
    <property type="match status" value="1"/>
</dbReference>
<evidence type="ECO:0000256" key="3">
    <source>
        <dbReference type="ARBA" id="ARBA00022679"/>
    </source>
</evidence>
<keyword evidence="13" id="KW-1185">Reference proteome</keyword>
<dbReference type="CDD" id="cd18138">
    <property type="entry name" value="HLD_clamp_pol_III_delta"/>
    <property type="match status" value="1"/>
</dbReference>
<dbReference type="GO" id="GO:0009360">
    <property type="term" value="C:DNA polymerase III complex"/>
    <property type="evidence" value="ECO:0007669"/>
    <property type="project" value="UniProtKB-UniRule"/>
</dbReference>
<evidence type="ECO:0000259" key="11">
    <source>
        <dbReference type="Pfam" id="PF14840"/>
    </source>
</evidence>
<organism evidence="12 13">
    <name type="scientific">Thiohalobacter thiocyanaticus</name>
    <dbReference type="NCBI Taxonomy" id="585455"/>
    <lineage>
        <taxon>Bacteria</taxon>
        <taxon>Pseudomonadati</taxon>
        <taxon>Pseudomonadota</taxon>
        <taxon>Gammaproteobacteria</taxon>
        <taxon>Thiohalobacterales</taxon>
        <taxon>Thiohalobacteraceae</taxon>
        <taxon>Thiohalobacter</taxon>
    </lineage>
</organism>
<evidence type="ECO:0000259" key="10">
    <source>
        <dbReference type="Pfam" id="PF06144"/>
    </source>
</evidence>
<evidence type="ECO:0000256" key="6">
    <source>
        <dbReference type="ARBA" id="ARBA00022932"/>
    </source>
</evidence>
<dbReference type="EC" id="2.7.7.7" evidence="1 9"/>
<dbReference type="InterPro" id="IPR032780">
    <property type="entry name" value="DNA_pol3_delt_C"/>
</dbReference>
<dbReference type="Gene3D" id="1.20.272.10">
    <property type="match status" value="1"/>
</dbReference>
<proteinExistence type="inferred from homology"/>
<protein>
    <recommendedName>
        <fullName evidence="2 9">DNA polymerase III subunit delta</fullName>
        <ecNumber evidence="1 9">2.7.7.7</ecNumber>
    </recommendedName>
</protein>
<evidence type="ECO:0000256" key="9">
    <source>
        <dbReference type="NCBIfam" id="TIGR01128"/>
    </source>
</evidence>
<accession>A0A1Z4VP58</accession>
<evidence type="ECO:0000256" key="5">
    <source>
        <dbReference type="ARBA" id="ARBA00022705"/>
    </source>
</evidence>
<keyword evidence="6" id="KW-0239">DNA-directed DNA polymerase</keyword>
<evidence type="ECO:0000313" key="12">
    <source>
        <dbReference type="EMBL" id="BAZ93391.1"/>
    </source>
</evidence>
<dbReference type="PANTHER" id="PTHR34388:SF1">
    <property type="entry name" value="DNA POLYMERASE III SUBUNIT DELTA"/>
    <property type="match status" value="1"/>
</dbReference>
<dbReference type="Pfam" id="PF14840">
    <property type="entry name" value="DNA_pol3_delt_C"/>
    <property type="match status" value="1"/>
</dbReference>
<dbReference type="NCBIfam" id="TIGR01128">
    <property type="entry name" value="holA"/>
    <property type="match status" value="1"/>
</dbReference>
<dbReference type="AlphaFoldDB" id="A0A1Z4VP58"/>
<dbReference type="InterPro" id="IPR008921">
    <property type="entry name" value="DNA_pol3_clamp-load_cplx_C"/>
</dbReference>
<dbReference type="InterPro" id="IPR010372">
    <property type="entry name" value="DNA_pol3_delta_N"/>
</dbReference>
<feature type="domain" description="DNA polymerase III delta N-terminal" evidence="10">
    <location>
        <begin position="20"/>
        <end position="131"/>
    </location>
</feature>
<evidence type="ECO:0000256" key="4">
    <source>
        <dbReference type="ARBA" id="ARBA00022695"/>
    </source>
</evidence>
<evidence type="ECO:0000256" key="1">
    <source>
        <dbReference type="ARBA" id="ARBA00012417"/>
    </source>
</evidence>
<dbReference type="GO" id="GO:0006261">
    <property type="term" value="P:DNA-templated DNA replication"/>
    <property type="evidence" value="ECO:0007669"/>
    <property type="project" value="TreeGrafter"/>
</dbReference>
<dbReference type="GO" id="GO:0003677">
    <property type="term" value="F:DNA binding"/>
    <property type="evidence" value="ECO:0007669"/>
    <property type="project" value="InterPro"/>
</dbReference>
<evidence type="ECO:0000256" key="7">
    <source>
        <dbReference type="ARBA" id="ARBA00034754"/>
    </source>
</evidence>
<dbReference type="SUPFAM" id="SSF48019">
    <property type="entry name" value="post-AAA+ oligomerization domain-like"/>
    <property type="match status" value="1"/>
</dbReference>
<keyword evidence="5" id="KW-0235">DNA replication</keyword>
<dbReference type="Gene3D" id="3.40.50.300">
    <property type="entry name" value="P-loop containing nucleotide triphosphate hydrolases"/>
    <property type="match status" value="1"/>
</dbReference>
<keyword evidence="4" id="KW-0548">Nucleotidyltransferase</keyword>
<evidence type="ECO:0000313" key="13">
    <source>
        <dbReference type="Proteomes" id="UP000218765"/>
    </source>
</evidence>
<name>A0A1Z4VP58_9GAMM</name>
<evidence type="ECO:0000256" key="8">
    <source>
        <dbReference type="ARBA" id="ARBA00049244"/>
    </source>
</evidence>
<dbReference type="Pfam" id="PF06144">
    <property type="entry name" value="DNA_pol3_delta"/>
    <property type="match status" value="1"/>
</dbReference>
<comment type="similarity">
    <text evidence="7">Belongs to the DNA polymerase HolA subunit family.</text>
</comment>
<dbReference type="OrthoDB" id="9770982at2"/>
<reference evidence="12 13" key="1">
    <citation type="submission" date="2017-05" db="EMBL/GenBank/DDBJ databases">
        <title>Thiocyanate degradation by Thiohalobacter thiocyanaticus FOKN1.</title>
        <authorList>
            <person name="Oshiki M."/>
            <person name="Fukushima T."/>
            <person name="Kawano S."/>
            <person name="Nakagawa J."/>
        </authorList>
    </citation>
    <scope>NUCLEOTIDE SEQUENCE [LARGE SCALE GENOMIC DNA]</scope>
    <source>
        <strain evidence="12 13">FOKN1</strain>
    </source>
</reference>
<feature type="domain" description="DNA polymerase III subunit delta C-terminal" evidence="11">
    <location>
        <begin position="214"/>
        <end position="336"/>
    </location>
</feature>
<dbReference type="Gene3D" id="1.10.8.60">
    <property type="match status" value="1"/>
</dbReference>
<dbReference type="KEGG" id="ttc:FOKN1_0991"/>
<dbReference type="InterPro" id="IPR027417">
    <property type="entry name" value="P-loop_NTPase"/>
</dbReference>